<reference evidence="2" key="1">
    <citation type="journal article" date="2022" name="bioRxiv">
        <title>Sequencing and chromosome-scale assembly of the giantPleurodeles waltlgenome.</title>
        <authorList>
            <person name="Brown T."/>
            <person name="Elewa A."/>
            <person name="Iarovenko S."/>
            <person name="Subramanian E."/>
            <person name="Araus A.J."/>
            <person name="Petzold A."/>
            <person name="Susuki M."/>
            <person name="Suzuki K.-i.T."/>
            <person name="Hayashi T."/>
            <person name="Toyoda A."/>
            <person name="Oliveira C."/>
            <person name="Osipova E."/>
            <person name="Leigh N.D."/>
            <person name="Simon A."/>
            <person name="Yun M.H."/>
        </authorList>
    </citation>
    <scope>NUCLEOTIDE SEQUENCE</scope>
    <source>
        <strain evidence="2">20211129_DDA</strain>
        <tissue evidence="2">Liver</tissue>
    </source>
</reference>
<comment type="caution">
    <text evidence="2">The sequence shown here is derived from an EMBL/GenBank/DDBJ whole genome shotgun (WGS) entry which is preliminary data.</text>
</comment>
<evidence type="ECO:0000313" key="3">
    <source>
        <dbReference type="Proteomes" id="UP001066276"/>
    </source>
</evidence>
<dbReference type="EMBL" id="JANPWB010000007">
    <property type="protein sequence ID" value="KAJ1172404.1"/>
    <property type="molecule type" value="Genomic_DNA"/>
</dbReference>
<accession>A0AAV7T8T7</accession>
<gene>
    <name evidence="2" type="ORF">NDU88_004251</name>
</gene>
<proteinExistence type="predicted"/>
<sequence length="111" mass="11884">MSGPLPQECLCPSNKGSEPTGTQILAAIEASGQAVKSQIAAIAVDVNLLRADVRVVAERSVEALKVVIRGESLAKTYGIRKKLDWELAQQEDALNALQRQIDNDGALENES</sequence>
<protein>
    <submittedName>
        <fullName evidence="2">Uncharacterized protein</fullName>
    </submittedName>
</protein>
<name>A0AAV7T8T7_PLEWA</name>
<evidence type="ECO:0000313" key="2">
    <source>
        <dbReference type="EMBL" id="KAJ1172404.1"/>
    </source>
</evidence>
<dbReference type="Proteomes" id="UP001066276">
    <property type="component" value="Chromosome 4_1"/>
</dbReference>
<organism evidence="2 3">
    <name type="scientific">Pleurodeles waltl</name>
    <name type="common">Iberian ribbed newt</name>
    <dbReference type="NCBI Taxonomy" id="8319"/>
    <lineage>
        <taxon>Eukaryota</taxon>
        <taxon>Metazoa</taxon>
        <taxon>Chordata</taxon>
        <taxon>Craniata</taxon>
        <taxon>Vertebrata</taxon>
        <taxon>Euteleostomi</taxon>
        <taxon>Amphibia</taxon>
        <taxon>Batrachia</taxon>
        <taxon>Caudata</taxon>
        <taxon>Salamandroidea</taxon>
        <taxon>Salamandridae</taxon>
        <taxon>Pleurodelinae</taxon>
        <taxon>Pleurodeles</taxon>
    </lineage>
</organism>
<dbReference type="AlphaFoldDB" id="A0AAV7T8T7"/>
<evidence type="ECO:0000256" key="1">
    <source>
        <dbReference type="SAM" id="Coils"/>
    </source>
</evidence>
<keyword evidence="1" id="KW-0175">Coiled coil</keyword>
<keyword evidence="3" id="KW-1185">Reference proteome</keyword>
<feature type="coiled-coil region" evidence="1">
    <location>
        <begin position="80"/>
        <end position="107"/>
    </location>
</feature>